<gene>
    <name evidence="2" type="ORF">PVAP13_2KG166016</name>
</gene>
<dbReference type="EMBL" id="CM029039">
    <property type="protein sequence ID" value="KAG2641170.1"/>
    <property type="molecule type" value="Genomic_DNA"/>
</dbReference>
<proteinExistence type="predicted"/>
<evidence type="ECO:0000313" key="2">
    <source>
        <dbReference type="EMBL" id="KAG2641170.1"/>
    </source>
</evidence>
<sequence length="264" mass="27262">MLTFFEPRTGWTINHPSGPGLGLPGSLTNSSGTRIQLYPINSSSSPPLPPGGGGGGGEERTRAPLPSRPTPASPARTRPHRALSADQGRLRAPLPPERSSPLPARPPASRKGVPSVAPAAAADSSPPSSSALLDGAGRGSVRASTGLPFTRYGTLTFLGCLAGSRRVLSRGTDLSVSRELVVNSFVAWRGTGGGEASKVCEEIELLGGSTRSPRLHVTPARPCLGGGWAKQAACSVLRSCLHVVLAPQHYLVSGRLALCSQIYV</sequence>
<protein>
    <submittedName>
        <fullName evidence="2">Uncharacterized protein</fullName>
    </submittedName>
</protein>
<organism evidence="2 3">
    <name type="scientific">Panicum virgatum</name>
    <name type="common">Blackwell switchgrass</name>
    <dbReference type="NCBI Taxonomy" id="38727"/>
    <lineage>
        <taxon>Eukaryota</taxon>
        <taxon>Viridiplantae</taxon>
        <taxon>Streptophyta</taxon>
        <taxon>Embryophyta</taxon>
        <taxon>Tracheophyta</taxon>
        <taxon>Spermatophyta</taxon>
        <taxon>Magnoliopsida</taxon>
        <taxon>Liliopsida</taxon>
        <taxon>Poales</taxon>
        <taxon>Poaceae</taxon>
        <taxon>PACMAD clade</taxon>
        <taxon>Panicoideae</taxon>
        <taxon>Panicodae</taxon>
        <taxon>Paniceae</taxon>
        <taxon>Panicinae</taxon>
        <taxon>Panicum</taxon>
        <taxon>Panicum sect. Hiantes</taxon>
    </lineage>
</organism>
<dbReference type="AlphaFoldDB" id="A0A8T0W1C3"/>
<reference evidence="2 3" key="1">
    <citation type="submission" date="2020-05" db="EMBL/GenBank/DDBJ databases">
        <title>WGS assembly of Panicum virgatum.</title>
        <authorList>
            <person name="Lovell J.T."/>
            <person name="Jenkins J."/>
            <person name="Shu S."/>
            <person name="Juenger T.E."/>
            <person name="Schmutz J."/>
        </authorList>
    </citation>
    <scope>NUCLEOTIDE SEQUENCE [LARGE SCALE GENOMIC DNA]</scope>
    <source>
        <strain evidence="3">cv. AP13</strain>
    </source>
</reference>
<comment type="caution">
    <text evidence="2">The sequence shown here is derived from an EMBL/GenBank/DDBJ whole genome shotgun (WGS) entry which is preliminary data.</text>
</comment>
<accession>A0A8T0W1C3</accession>
<feature type="compositionally biased region" description="Low complexity" evidence="1">
    <location>
        <begin position="107"/>
        <end position="135"/>
    </location>
</feature>
<feature type="compositionally biased region" description="Pro residues" evidence="1">
    <location>
        <begin position="93"/>
        <end position="106"/>
    </location>
</feature>
<evidence type="ECO:0000313" key="3">
    <source>
        <dbReference type="Proteomes" id="UP000823388"/>
    </source>
</evidence>
<name>A0A8T0W1C3_PANVG</name>
<feature type="compositionally biased region" description="Low complexity" evidence="1">
    <location>
        <begin position="24"/>
        <end position="33"/>
    </location>
</feature>
<dbReference type="Proteomes" id="UP000823388">
    <property type="component" value="Chromosome 2K"/>
</dbReference>
<keyword evidence="3" id="KW-1185">Reference proteome</keyword>
<feature type="region of interest" description="Disordered" evidence="1">
    <location>
        <begin position="1"/>
        <end position="140"/>
    </location>
</feature>
<evidence type="ECO:0000256" key="1">
    <source>
        <dbReference type="SAM" id="MobiDB-lite"/>
    </source>
</evidence>